<name>A0AAV4BK01_9GAST</name>
<accession>A0AAV4BK01</accession>
<organism evidence="1 2">
    <name type="scientific">Plakobranchus ocellatus</name>
    <dbReference type="NCBI Taxonomy" id="259542"/>
    <lineage>
        <taxon>Eukaryota</taxon>
        <taxon>Metazoa</taxon>
        <taxon>Spiralia</taxon>
        <taxon>Lophotrochozoa</taxon>
        <taxon>Mollusca</taxon>
        <taxon>Gastropoda</taxon>
        <taxon>Heterobranchia</taxon>
        <taxon>Euthyneura</taxon>
        <taxon>Panpulmonata</taxon>
        <taxon>Sacoglossa</taxon>
        <taxon>Placobranchoidea</taxon>
        <taxon>Plakobranchidae</taxon>
        <taxon>Plakobranchus</taxon>
    </lineage>
</organism>
<reference evidence="1 2" key="1">
    <citation type="journal article" date="2021" name="Elife">
        <title>Chloroplast acquisition without the gene transfer in kleptoplastic sea slugs, Plakobranchus ocellatus.</title>
        <authorList>
            <person name="Maeda T."/>
            <person name="Takahashi S."/>
            <person name="Yoshida T."/>
            <person name="Shimamura S."/>
            <person name="Takaki Y."/>
            <person name="Nagai Y."/>
            <person name="Toyoda A."/>
            <person name="Suzuki Y."/>
            <person name="Arimoto A."/>
            <person name="Ishii H."/>
            <person name="Satoh N."/>
            <person name="Nishiyama T."/>
            <person name="Hasebe M."/>
            <person name="Maruyama T."/>
            <person name="Minagawa J."/>
            <person name="Obokata J."/>
            <person name="Shigenobu S."/>
        </authorList>
    </citation>
    <scope>NUCLEOTIDE SEQUENCE [LARGE SCALE GENOMIC DNA]</scope>
</reference>
<dbReference type="AlphaFoldDB" id="A0AAV4BK01"/>
<dbReference type="EMBL" id="BLXT01005083">
    <property type="protein sequence ID" value="GFO19722.1"/>
    <property type="molecule type" value="Genomic_DNA"/>
</dbReference>
<evidence type="ECO:0000313" key="1">
    <source>
        <dbReference type="EMBL" id="GFO19722.1"/>
    </source>
</evidence>
<dbReference type="Proteomes" id="UP000735302">
    <property type="component" value="Unassembled WGS sequence"/>
</dbReference>
<proteinExistence type="predicted"/>
<gene>
    <name evidence="1" type="ORF">PoB_004622700</name>
</gene>
<comment type="caution">
    <text evidence="1">The sequence shown here is derived from an EMBL/GenBank/DDBJ whole genome shotgun (WGS) entry which is preliminary data.</text>
</comment>
<evidence type="ECO:0000313" key="2">
    <source>
        <dbReference type="Proteomes" id="UP000735302"/>
    </source>
</evidence>
<sequence>MHKTDCANSGVVYMIVSTFPAFTGKRSYLWASLPPSVCVGHVTCKPPITANEIESFYDTPSLLSCGGPLPEFQIFSLSRAITHLS</sequence>
<protein>
    <submittedName>
        <fullName evidence="1">Uncharacterized protein</fullName>
    </submittedName>
</protein>
<keyword evidence="2" id="KW-1185">Reference proteome</keyword>